<dbReference type="KEGG" id="obr:102721060"/>
<feature type="compositionally biased region" description="Basic and acidic residues" evidence="5">
    <location>
        <begin position="437"/>
        <end position="468"/>
    </location>
</feature>
<organism evidence="7">
    <name type="scientific">Oryza brachyantha</name>
    <name type="common">malo sina</name>
    <dbReference type="NCBI Taxonomy" id="4533"/>
    <lineage>
        <taxon>Eukaryota</taxon>
        <taxon>Viridiplantae</taxon>
        <taxon>Streptophyta</taxon>
        <taxon>Embryophyta</taxon>
        <taxon>Tracheophyta</taxon>
        <taxon>Spermatophyta</taxon>
        <taxon>Magnoliopsida</taxon>
        <taxon>Liliopsida</taxon>
        <taxon>Poales</taxon>
        <taxon>Poaceae</taxon>
        <taxon>BOP clade</taxon>
        <taxon>Oryzoideae</taxon>
        <taxon>Oryzeae</taxon>
        <taxon>Oryzinae</taxon>
        <taxon>Oryza</taxon>
    </lineage>
</organism>
<dbReference type="STRING" id="4533.J3LPR8"/>
<evidence type="ECO:0000256" key="2">
    <source>
        <dbReference type="ARBA" id="ARBA00022853"/>
    </source>
</evidence>
<dbReference type="GO" id="GO:2000779">
    <property type="term" value="P:regulation of double-strand break repair"/>
    <property type="evidence" value="ECO:0007669"/>
    <property type="project" value="TreeGrafter"/>
</dbReference>
<dbReference type="GeneID" id="102721060"/>
<feature type="compositionally biased region" description="Basic and acidic residues" evidence="5">
    <location>
        <begin position="490"/>
        <end position="502"/>
    </location>
</feature>
<dbReference type="AlphaFoldDB" id="J3LPR8"/>
<feature type="compositionally biased region" description="Basic and acidic residues" evidence="5">
    <location>
        <begin position="318"/>
        <end position="330"/>
    </location>
</feature>
<keyword evidence="2" id="KW-0156">Chromatin regulator</keyword>
<evidence type="ECO:0000259" key="6">
    <source>
        <dbReference type="PROSITE" id="PS51998"/>
    </source>
</evidence>
<protein>
    <recommendedName>
        <fullName evidence="6">DEK-C domain-containing protein</fullName>
    </recommendedName>
</protein>
<reference evidence="7" key="1">
    <citation type="journal article" date="2013" name="Nat. Commun.">
        <title>Whole-genome sequencing of Oryza brachyantha reveals mechanisms underlying Oryza genome evolution.</title>
        <authorList>
            <person name="Chen J."/>
            <person name="Huang Q."/>
            <person name="Gao D."/>
            <person name="Wang J."/>
            <person name="Lang Y."/>
            <person name="Liu T."/>
            <person name="Li B."/>
            <person name="Bai Z."/>
            <person name="Luis Goicoechea J."/>
            <person name="Liang C."/>
            <person name="Chen C."/>
            <person name="Zhang W."/>
            <person name="Sun S."/>
            <person name="Liao Y."/>
            <person name="Zhang X."/>
            <person name="Yang L."/>
            <person name="Song C."/>
            <person name="Wang M."/>
            <person name="Shi J."/>
            <person name="Liu G."/>
            <person name="Liu J."/>
            <person name="Zhou H."/>
            <person name="Zhou W."/>
            <person name="Yu Q."/>
            <person name="An N."/>
            <person name="Chen Y."/>
            <person name="Cai Q."/>
            <person name="Wang B."/>
            <person name="Liu B."/>
            <person name="Min J."/>
            <person name="Huang Y."/>
            <person name="Wu H."/>
            <person name="Li Z."/>
            <person name="Zhang Y."/>
            <person name="Yin Y."/>
            <person name="Song W."/>
            <person name="Jiang J."/>
            <person name="Jackson S.A."/>
            <person name="Wing R.A."/>
            <person name="Wang J."/>
            <person name="Chen M."/>
        </authorList>
    </citation>
    <scope>NUCLEOTIDE SEQUENCE [LARGE SCALE GENOMIC DNA]</scope>
    <source>
        <strain evidence="7">cv. IRGC 101232</strain>
    </source>
</reference>
<feature type="region of interest" description="Disordered" evidence="5">
    <location>
        <begin position="165"/>
        <end position="198"/>
    </location>
</feature>
<dbReference type="Gene3D" id="1.10.10.60">
    <property type="entry name" value="Homeodomain-like"/>
    <property type="match status" value="1"/>
</dbReference>
<dbReference type="Proteomes" id="UP000006038">
    <property type="component" value="Chromosome 3"/>
</dbReference>
<feature type="compositionally biased region" description="Basic and acidic residues" evidence="5">
    <location>
        <begin position="642"/>
        <end position="654"/>
    </location>
</feature>
<dbReference type="PANTHER" id="PTHR13468:SF7">
    <property type="entry name" value="OS03G0412900 PROTEIN"/>
    <property type="match status" value="1"/>
</dbReference>
<dbReference type="eggNOG" id="KOG2266">
    <property type="taxonomic scope" value="Eukaryota"/>
</dbReference>
<dbReference type="EnsemblPlants" id="OB03G30440.1">
    <property type="protein sequence ID" value="OB03G30440.1"/>
    <property type="gene ID" value="OB03G30440"/>
</dbReference>
<dbReference type="OMA" id="RCEHDRE"/>
<sequence length="679" mass="74484">MDGDSGGVGEDRFKISEFKEEILQLGALACDGEETSRTELVEKLNKCNKDTLVELIRSFDMTGSKANRKEELVTKLMEFLKVDYSTTDSANPDKINDFKEETLLLAGLAFHEEEEKSRTELLEKLSKSNKDTLVELCRSFDIPGSKANKKDELVIVMMEFLKEHYSGTDDTDPDKKTKKRRRKSEGTNLSGGKPLKKKKLDGTALEIHGEEEATGVKCEENITQYSECGLEDNKNELGNHEKGRFPKEKSNPEPSERISGHVSENFDGAALTEVQILSNEQSLSKTPSAGLVSTVGDRTDVKTSGKKNASITKKKTTPKTDRKEKSCGKQMYRGDVKPQKLAAVPNRDELRQAVFLILDSADFATMTFGDVVKEVDKYFGKDLFEKKPLIRSLIEEELFRLGEEAEKKELEEEEAAEAKARGEQASKEWTKVGVDSGIDKAEERKVAKDGKSKDAAKNEHCHSVEKGLEGGISVEVAAENINKSDAAEISQDRRCEHDRENENNGGDFTMDDNAVQDANSGDHVESSRDGKTERTKKINNGEAIDGSEDGKTEASNSGENADTRNDSNKNGDKSALDVDHRGAEESDGKKNGEHVACVEDDKAHEAGNTEGENVISHDTEDGKRKEAMENASTEQTLTGAGDDGKTGDAEHNTDTEADVDSCADGTAEKGKTNSDAVTL</sequence>
<keyword evidence="4" id="KW-0539">Nucleus</keyword>
<keyword evidence="3" id="KW-0238">DNA-binding</keyword>
<comment type="subcellular location">
    <subcellularLocation>
        <location evidence="1">Nucleus</location>
    </subcellularLocation>
</comment>
<accession>J3LPR8</accession>
<dbReference type="GO" id="GO:0042393">
    <property type="term" value="F:histone binding"/>
    <property type="evidence" value="ECO:0007669"/>
    <property type="project" value="TreeGrafter"/>
</dbReference>
<feature type="compositionally biased region" description="Basic and acidic residues" evidence="5">
    <location>
        <begin position="615"/>
        <end position="628"/>
    </location>
</feature>
<evidence type="ECO:0000256" key="3">
    <source>
        <dbReference type="ARBA" id="ARBA00023125"/>
    </source>
</evidence>
<feature type="region of interest" description="Disordered" evidence="5">
    <location>
        <begin position="232"/>
        <end position="261"/>
    </location>
</feature>
<feature type="domain" description="DEK-C" evidence="6">
    <location>
        <begin position="344"/>
        <end position="399"/>
    </location>
</feature>
<dbReference type="GO" id="GO:0003677">
    <property type="term" value="F:DNA binding"/>
    <property type="evidence" value="ECO:0007669"/>
    <property type="project" value="UniProtKB-KW"/>
</dbReference>
<feature type="region of interest" description="Disordered" evidence="5">
    <location>
        <begin position="286"/>
        <end position="330"/>
    </location>
</feature>
<feature type="compositionally biased region" description="Basic and acidic residues" evidence="5">
    <location>
        <begin position="520"/>
        <end position="536"/>
    </location>
</feature>
<evidence type="ECO:0000256" key="4">
    <source>
        <dbReference type="ARBA" id="ARBA00023242"/>
    </source>
</evidence>
<keyword evidence="8" id="KW-1185">Reference proteome</keyword>
<dbReference type="FunFam" id="1.10.10.60:FF:000467">
    <property type="entry name" value="Os03g0412900 protein"/>
    <property type="match status" value="1"/>
</dbReference>
<name>J3LPR8_ORYBR</name>
<feature type="compositionally biased region" description="Basic and acidic residues" evidence="5">
    <location>
        <begin position="232"/>
        <end position="259"/>
    </location>
</feature>
<evidence type="ECO:0000313" key="8">
    <source>
        <dbReference type="Proteomes" id="UP000006038"/>
    </source>
</evidence>
<dbReference type="HOGENOM" id="CLU_468986_0_0_1"/>
<dbReference type="GO" id="GO:0005634">
    <property type="term" value="C:nucleus"/>
    <property type="evidence" value="ECO:0007669"/>
    <property type="project" value="UniProtKB-SubCell"/>
</dbReference>
<feature type="region of interest" description="Disordered" evidence="5">
    <location>
        <begin position="406"/>
        <end position="679"/>
    </location>
</feature>
<dbReference type="RefSeq" id="XP_006650193.1">
    <property type="nucleotide sequence ID" value="XM_006650130.3"/>
</dbReference>
<feature type="compositionally biased region" description="Basic and acidic residues" evidence="5">
    <location>
        <begin position="406"/>
        <end position="430"/>
    </location>
</feature>
<dbReference type="Pfam" id="PF08766">
    <property type="entry name" value="DEK_C"/>
    <property type="match status" value="1"/>
</dbReference>
<dbReference type="PROSITE" id="PS51998">
    <property type="entry name" value="DEK_C"/>
    <property type="match status" value="1"/>
</dbReference>
<dbReference type="InterPro" id="IPR014876">
    <property type="entry name" value="DEK_C"/>
</dbReference>
<gene>
    <name evidence="7" type="primary">LOC102721060</name>
</gene>
<feature type="compositionally biased region" description="Basic and acidic residues" evidence="5">
    <location>
        <begin position="561"/>
        <end position="607"/>
    </location>
</feature>
<reference evidence="7" key="2">
    <citation type="submission" date="2013-04" db="UniProtKB">
        <authorList>
            <consortium name="EnsemblPlants"/>
        </authorList>
    </citation>
    <scope>IDENTIFICATION</scope>
</reference>
<dbReference type="SUPFAM" id="SSF109715">
    <property type="entry name" value="DEK C-terminal domain"/>
    <property type="match status" value="1"/>
</dbReference>
<dbReference type="GO" id="GO:0006325">
    <property type="term" value="P:chromatin organization"/>
    <property type="evidence" value="ECO:0007669"/>
    <property type="project" value="UniProtKB-KW"/>
</dbReference>
<dbReference type="InterPro" id="IPR044198">
    <property type="entry name" value="DEK"/>
</dbReference>
<dbReference type="Gramene" id="OB03G30440.1">
    <property type="protein sequence ID" value="OB03G30440.1"/>
    <property type="gene ID" value="OB03G30440"/>
</dbReference>
<proteinExistence type="predicted"/>
<dbReference type="PANTHER" id="PTHR13468">
    <property type="entry name" value="DEK PROTEIN"/>
    <property type="match status" value="1"/>
</dbReference>
<evidence type="ECO:0000256" key="1">
    <source>
        <dbReference type="ARBA" id="ARBA00004123"/>
    </source>
</evidence>
<evidence type="ECO:0000256" key="5">
    <source>
        <dbReference type="SAM" id="MobiDB-lite"/>
    </source>
</evidence>
<evidence type="ECO:0000313" key="7">
    <source>
        <dbReference type="EnsemblPlants" id="OB03G30440.1"/>
    </source>
</evidence>
<dbReference type="OrthoDB" id="647006at2759"/>